<reference evidence="11 12" key="1">
    <citation type="submission" date="2017-03" db="EMBL/GenBank/DDBJ databases">
        <title>Genome Survey of Euroglyphus maynei.</title>
        <authorList>
            <person name="Arlian L.G."/>
            <person name="Morgan M.S."/>
            <person name="Rider S.D."/>
        </authorList>
    </citation>
    <scope>NUCLEOTIDE SEQUENCE [LARGE SCALE GENOMIC DNA]</scope>
    <source>
        <strain evidence="11">Arlian Lab</strain>
        <tissue evidence="11">Whole body</tissue>
    </source>
</reference>
<evidence type="ECO:0000256" key="6">
    <source>
        <dbReference type="ARBA" id="ARBA00022840"/>
    </source>
</evidence>
<dbReference type="InterPro" id="IPR036784">
    <property type="entry name" value="AK/P_DHK_N_sf"/>
</dbReference>
<keyword evidence="11" id="KW-0670">Pyruvate</keyword>
<feature type="region of interest" description="Disordered" evidence="9">
    <location>
        <begin position="86"/>
        <end position="149"/>
    </location>
</feature>
<dbReference type="Proteomes" id="UP000194236">
    <property type="component" value="Unassembled WGS sequence"/>
</dbReference>
<keyword evidence="5 8" id="KW-0418">Kinase</keyword>
<dbReference type="CDD" id="cd16929">
    <property type="entry name" value="HATPase_PDK-like"/>
    <property type="match status" value="1"/>
</dbReference>
<evidence type="ECO:0000256" key="9">
    <source>
        <dbReference type="SAM" id="MobiDB-lite"/>
    </source>
</evidence>
<dbReference type="PANTHER" id="PTHR11947:SF20">
    <property type="entry name" value="[3-METHYL-2-OXOBUTANOATE DEHYDROGENASE [LIPOAMIDE]] KINASE, MITOCHONDRIAL"/>
    <property type="match status" value="1"/>
</dbReference>
<dbReference type="GO" id="GO:0005759">
    <property type="term" value="C:mitochondrial matrix"/>
    <property type="evidence" value="ECO:0007669"/>
    <property type="project" value="UniProtKB-SubCell"/>
</dbReference>
<dbReference type="InterPro" id="IPR036890">
    <property type="entry name" value="HATPase_C_sf"/>
</dbReference>
<keyword evidence="4 8" id="KW-0547">Nucleotide-binding</keyword>
<feature type="domain" description="Histidine kinase" evidence="10">
    <location>
        <begin position="381"/>
        <end position="516"/>
    </location>
</feature>
<dbReference type="GO" id="GO:0004740">
    <property type="term" value="F:pyruvate dehydrogenase (acetyl-transferring) kinase activity"/>
    <property type="evidence" value="ECO:0007669"/>
    <property type="project" value="TreeGrafter"/>
</dbReference>
<dbReference type="PROSITE" id="PS50109">
    <property type="entry name" value="HIS_KIN"/>
    <property type="match status" value="1"/>
</dbReference>
<evidence type="ECO:0000256" key="2">
    <source>
        <dbReference type="ARBA" id="ARBA00022553"/>
    </source>
</evidence>
<evidence type="ECO:0000256" key="4">
    <source>
        <dbReference type="ARBA" id="ARBA00022741"/>
    </source>
</evidence>
<dbReference type="InterPro" id="IPR018955">
    <property type="entry name" value="BCDHK/PDK_N"/>
</dbReference>
<evidence type="ECO:0000256" key="5">
    <source>
        <dbReference type="ARBA" id="ARBA00022777"/>
    </source>
</evidence>
<feature type="compositionally biased region" description="Polar residues" evidence="9">
    <location>
        <begin position="140"/>
        <end position="149"/>
    </location>
</feature>
<dbReference type="Pfam" id="PF10436">
    <property type="entry name" value="BCDHK_Adom3"/>
    <property type="match status" value="1"/>
</dbReference>
<dbReference type="EMBL" id="MUJZ01010365">
    <property type="protein sequence ID" value="OTF82072.1"/>
    <property type="molecule type" value="Genomic_DNA"/>
</dbReference>
<keyword evidence="2" id="KW-0597">Phosphoprotein</keyword>
<evidence type="ECO:0000256" key="7">
    <source>
        <dbReference type="ARBA" id="ARBA00023128"/>
    </source>
</evidence>
<feature type="compositionally biased region" description="Low complexity" evidence="9">
    <location>
        <begin position="122"/>
        <end position="135"/>
    </location>
</feature>
<evidence type="ECO:0000313" key="11">
    <source>
        <dbReference type="EMBL" id="OTF82072.1"/>
    </source>
</evidence>
<feature type="compositionally biased region" description="Low complexity" evidence="9">
    <location>
        <begin position="89"/>
        <end position="108"/>
    </location>
</feature>
<dbReference type="EC" id="2.7.11.-" evidence="8"/>
<evidence type="ECO:0000256" key="8">
    <source>
        <dbReference type="RuleBase" id="RU366032"/>
    </source>
</evidence>
<keyword evidence="6 8" id="KW-0067">ATP-binding</keyword>
<dbReference type="PANTHER" id="PTHR11947">
    <property type="entry name" value="PYRUVATE DEHYDROGENASE KINASE"/>
    <property type="match status" value="1"/>
</dbReference>
<dbReference type="Pfam" id="PF02518">
    <property type="entry name" value="HATPase_c"/>
    <property type="match status" value="1"/>
</dbReference>
<evidence type="ECO:0000313" key="12">
    <source>
        <dbReference type="Proteomes" id="UP000194236"/>
    </source>
</evidence>
<evidence type="ECO:0000256" key="1">
    <source>
        <dbReference type="ARBA" id="ARBA00006155"/>
    </source>
</evidence>
<keyword evidence="7 8" id="KW-0496">Mitochondrion</keyword>
<dbReference type="Gene3D" id="1.20.140.20">
    <property type="entry name" value="Alpha-ketoacid/pyruvate dehydrogenase kinase, N-terminal domain"/>
    <property type="match status" value="1"/>
</dbReference>
<dbReference type="OrthoDB" id="3264224at2759"/>
<comment type="subcellular location">
    <subcellularLocation>
        <location evidence="8">Mitochondrion matrix</location>
    </subcellularLocation>
</comment>
<name>A0A1Y3BMM7_EURMA</name>
<dbReference type="InterPro" id="IPR003594">
    <property type="entry name" value="HATPase_dom"/>
</dbReference>
<feature type="region of interest" description="Disordered" evidence="9">
    <location>
        <begin position="21"/>
        <end position="54"/>
    </location>
</feature>
<proteinExistence type="inferred from homology"/>
<dbReference type="Gene3D" id="3.30.565.10">
    <property type="entry name" value="Histidine kinase-like ATPase, C-terminal domain"/>
    <property type="match status" value="1"/>
</dbReference>
<dbReference type="AlphaFoldDB" id="A0A1Y3BMM7"/>
<gene>
    <name evidence="11" type="ORF">BLA29_002316</name>
</gene>
<dbReference type="SUPFAM" id="SSF55874">
    <property type="entry name" value="ATPase domain of HSP90 chaperone/DNA topoisomerase II/histidine kinase"/>
    <property type="match status" value="1"/>
</dbReference>
<protein>
    <recommendedName>
        <fullName evidence="8">Protein-serine/threonine kinase</fullName>
        <ecNumber evidence="8">2.7.11.-</ecNumber>
    </recommendedName>
</protein>
<dbReference type="GO" id="GO:0005524">
    <property type="term" value="F:ATP binding"/>
    <property type="evidence" value="ECO:0007669"/>
    <property type="project" value="UniProtKB-UniRule"/>
</dbReference>
<dbReference type="InterPro" id="IPR005467">
    <property type="entry name" value="His_kinase_dom"/>
</dbReference>
<dbReference type="SMART" id="SM00387">
    <property type="entry name" value="HATPase_c"/>
    <property type="match status" value="1"/>
</dbReference>
<sequence>MLCKQYTRRYGRQTLLLHRFASQSNHHQHERTNSTSNDEPRRHSSRQRYTLPSNSFFRHIRMAMNNGSSEINSQSSFQDCDWTSIQKENSNNNTNTFSQNHFNNQQSNGRPEPSSTFDSQKSPPTSESTSSRTSPGFGTGNSNGTNRKSNLWTSTLSKSINWFYNQSAIDIAATKPSVRLTPATILYSGKSADGSHTLRSAMYLQKELPVRIAHRIAGFRALPFLIGCHPTILAVHEMYIKAFYLLSELPLITDQEKELGFTSMLRELLDAHKNVVTMLAEGFRECRKHIQNEDMIRQFLDRTLTSRLGIRMLAEHHLALHDNNERPDYVGIINVRMKPKEVIDYWVDYVSKLSERHYGRAPPVKINGHVNACFPYIRTPLDYILPELLKNAVRATLESHASVPDSNLPPIVVTIASNNIDFIIRISDRGNGIAHDLVDLVTQYHFTTANRTDSRFDRGILENIMKDSSMQASPMHGFGFGLPTSRAYAEYLNGKLSIESMQGIGTDVYLRLRHIDGKHESFRI</sequence>
<comment type="caution">
    <text evidence="11">The sequence shown here is derived from an EMBL/GenBank/DDBJ whole genome shotgun (WGS) entry which is preliminary data.</text>
</comment>
<accession>A0A1Y3BMM7</accession>
<evidence type="ECO:0000256" key="3">
    <source>
        <dbReference type="ARBA" id="ARBA00022679"/>
    </source>
</evidence>
<dbReference type="GO" id="GO:0010906">
    <property type="term" value="P:regulation of glucose metabolic process"/>
    <property type="evidence" value="ECO:0007669"/>
    <property type="project" value="TreeGrafter"/>
</dbReference>
<organism evidence="11 12">
    <name type="scientific">Euroglyphus maynei</name>
    <name type="common">Mayne's house dust mite</name>
    <dbReference type="NCBI Taxonomy" id="6958"/>
    <lineage>
        <taxon>Eukaryota</taxon>
        <taxon>Metazoa</taxon>
        <taxon>Ecdysozoa</taxon>
        <taxon>Arthropoda</taxon>
        <taxon>Chelicerata</taxon>
        <taxon>Arachnida</taxon>
        <taxon>Acari</taxon>
        <taxon>Acariformes</taxon>
        <taxon>Sarcoptiformes</taxon>
        <taxon>Astigmata</taxon>
        <taxon>Psoroptidia</taxon>
        <taxon>Analgoidea</taxon>
        <taxon>Pyroglyphidae</taxon>
        <taxon>Pyroglyphinae</taxon>
        <taxon>Euroglyphus</taxon>
    </lineage>
</organism>
<evidence type="ECO:0000259" key="10">
    <source>
        <dbReference type="PROSITE" id="PS50109"/>
    </source>
</evidence>
<keyword evidence="12" id="KW-1185">Reference proteome</keyword>
<comment type="similarity">
    <text evidence="1 8">Belongs to the PDK/BCKDK protein kinase family.</text>
</comment>
<dbReference type="InterPro" id="IPR039028">
    <property type="entry name" value="BCKD/PDK"/>
</dbReference>
<keyword evidence="3 8" id="KW-0808">Transferase</keyword>
<dbReference type="SUPFAM" id="SSF69012">
    <property type="entry name" value="alpha-ketoacid dehydrogenase kinase, N-terminal domain"/>
    <property type="match status" value="1"/>
</dbReference>